<dbReference type="Proteomes" id="UP000052967">
    <property type="component" value="Unassembled WGS sequence"/>
</dbReference>
<feature type="domain" description="Lipid-binding serum glycoprotein C-terminal" evidence="3">
    <location>
        <begin position="258"/>
        <end position="452"/>
    </location>
</feature>
<dbReference type="EMBL" id="KK691568">
    <property type="protein sequence ID" value="KFQ21834.1"/>
    <property type="molecule type" value="Genomic_DNA"/>
</dbReference>
<dbReference type="SMART" id="SM00328">
    <property type="entry name" value="BPI1"/>
    <property type="match status" value="1"/>
</dbReference>
<feature type="chain" id="PRO_5001880234" evidence="1">
    <location>
        <begin position="22"/>
        <end position="452"/>
    </location>
</feature>
<dbReference type="GO" id="GO:0008289">
    <property type="term" value="F:lipid binding"/>
    <property type="evidence" value="ECO:0007669"/>
    <property type="project" value="InterPro"/>
</dbReference>
<dbReference type="Pfam" id="PF01273">
    <property type="entry name" value="LBP_BPI_CETP"/>
    <property type="match status" value="1"/>
</dbReference>
<dbReference type="Pfam" id="PF02886">
    <property type="entry name" value="LBP_BPI_CETP_C"/>
    <property type="match status" value="1"/>
</dbReference>
<dbReference type="InterPro" id="IPR001124">
    <property type="entry name" value="Lipid-bd_serum_glycop_C"/>
</dbReference>
<dbReference type="PANTHER" id="PTHR46019:SF4">
    <property type="entry name" value="BPI FOLD-CONTAINING FAMILY B MEMBER 4"/>
    <property type="match status" value="1"/>
</dbReference>
<dbReference type="Gene3D" id="3.15.10.10">
    <property type="entry name" value="Bactericidal permeability-increasing protein, domain 1"/>
    <property type="match status" value="1"/>
</dbReference>
<keyword evidence="1" id="KW-0732">Signal</keyword>
<keyword evidence="5" id="KW-1185">Reference proteome</keyword>
<feature type="non-terminal residue" evidence="4">
    <location>
        <position position="452"/>
    </location>
</feature>
<gene>
    <name evidence="4" type="ORF">N331_06432</name>
</gene>
<reference evidence="4 5" key="1">
    <citation type="submission" date="2014-04" db="EMBL/GenBank/DDBJ databases">
        <title>Genome evolution of avian class.</title>
        <authorList>
            <person name="Zhang G."/>
            <person name="Li C."/>
        </authorList>
    </citation>
    <scope>NUCLEOTIDE SEQUENCE [LARGE SCALE GENOMIC DNA]</scope>
    <source>
        <strain evidence="4">BGI_N331</strain>
    </source>
</reference>
<dbReference type="AlphaFoldDB" id="A0A091QB60"/>
<evidence type="ECO:0000259" key="3">
    <source>
        <dbReference type="SMART" id="SM00329"/>
    </source>
</evidence>
<dbReference type="InterPro" id="IPR017942">
    <property type="entry name" value="Lipid-bd_serum_glycop_N"/>
</dbReference>
<dbReference type="Gene3D" id="3.15.20.10">
    <property type="entry name" value="Bactericidal permeability-increasing protein, domain 2"/>
    <property type="match status" value="1"/>
</dbReference>
<accession>A0A091QB60</accession>
<dbReference type="PROSITE" id="PS51257">
    <property type="entry name" value="PROKAR_LIPOPROTEIN"/>
    <property type="match status" value="1"/>
</dbReference>
<dbReference type="PANTHER" id="PTHR46019">
    <property type="entry name" value="BPI FOLD-CONTAINING FAMILY B MEMBER 4-RELATED"/>
    <property type="match status" value="1"/>
</dbReference>
<feature type="signal peptide" evidence="1">
    <location>
        <begin position="1"/>
        <end position="21"/>
    </location>
</feature>
<evidence type="ECO:0000256" key="1">
    <source>
        <dbReference type="SAM" id="SignalP"/>
    </source>
</evidence>
<sequence length="452" mass="47021">MTMLKLFGIIIFCGLLWPSQGVLSGLSCAVSPAAVQNVLLNAIVRSGLLHQQVQSLVLPNIMSEGGLLNSPTIITGLHLVKIRVPDLSVTLSGIGVQINIAAKLELSGNCLVGLLSELINILVDVRIAANIKCTNFESGTVQVVVEDCLCVIGGMKIKVLSGLLSLSVNAAVLSHLKGTLPGLLCPVLDIVLNIVNIQLLSTLNVVIPVGTVGTIHYQLASLPFTAGSFLGLDLDGVVKQVGGGIIPHDSSPSALPPLLDKLMVLGVGESFLTAGVSLLLQVPARTFACTPAVASAWPVCGVLVATTTCPPFPQCSACGGTSPLSLKLTLSGSPLILLEENKATVKLSVLIHVFIKRADGSILSILLLRADLSLNARLSLSGVRLVLGLSLGRISLFLESSDVGITDVSTLKPHCSSLLGEMFLPLANAALRPGIPLPKVLDIPLVKVEIRL</sequence>
<feature type="domain" description="Lipid-binding serum glycoprotein N-terminal" evidence="2">
    <location>
        <begin position="29"/>
        <end position="243"/>
    </location>
</feature>
<dbReference type="SMART" id="SM00329">
    <property type="entry name" value="BPI2"/>
    <property type="match status" value="1"/>
</dbReference>
<protein>
    <submittedName>
        <fullName evidence="4">BPI fold-containing family B member 4</fullName>
    </submittedName>
</protein>
<evidence type="ECO:0000313" key="4">
    <source>
        <dbReference type="EMBL" id="KFQ21834.1"/>
    </source>
</evidence>
<evidence type="ECO:0000259" key="2">
    <source>
        <dbReference type="SMART" id="SM00328"/>
    </source>
</evidence>
<dbReference type="InterPro" id="IPR017943">
    <property type="entry name" value="Bactericidal_perm-incr_a/b_dom"/>
</dbReference>
<proteinExistence type="predicted"/>
<dbReference type="SUPFAM" id="SSF55394">
    <property type="entry name" value="Bactericidal permeability-increasing protein, BPI"/>
    <property type="match status" value="2"/>
</dbReference>
<evidence type="ECO:0000313" key="5">
    <source>
        <dbReference type="Proteomes" id="UP000052967"/>
    </source>
</evidence>
<dbReference type="InterPro" id="IPR051660">
    <property type="entry name" value="BPI_fold-BPI/LBP"/>
</dbReference>
<organism evidence="4 5">
    <name type="scientific">Merops nubicus</name>
    <name type="common">Northern carmine bee-eater</name>
    <dbReference type="NCBI Taxonomy" id="57421"/>
    <lineage>
        <taxon>Eukaryota</taxon>
        <taxon>Metazoa</taxon>
        <taxon>Chordata</taxon>
        <taxon>Craniata</taxon>
        <taxon>Vertebrata</taxon>
        <taxon>Euteleostomi</taxon>
        <taxon>Archelosauria</taxon>
        <taxon>Archosauria</taxon>
        <taxon>Dinosauria</taxon>
        <taxon>Saurischia</taxon>
        <taxon>Theropoda</taxon>
        <taxon>Coelurosauria</taxon>
        <taxon>Aves</taxon>
        <taxon>Neognathae</taxon>
        <taxon>Neoaves</taxon>
        <taxon>Telluraves</taxon>
        <taxon>Coraciimorphae</taxon>
        <taxon>Coraciiformes</taxon>
        <taxon>Meropidae</taxon>
        <taxon>Merops</taxon>
    </lineage>
</organism>
<name>A0A091QB60_MERNU</name>